<comment type="caution">
    <text evidence="2">The sequence shown here is derived from an EMBL/GenBank/DDBJ whole genome shotgun (WGS) entry which is preliminary data.</text>
</comment>
<gene>
    <name evidence="2" type="ORF">GCM10023188_18850</name>
</gene>
<feature type="compositionally biased region" description="Acidic residues" evidence="1">
    <location>
        <begin position="1"/>
        <end position="12"/>
    </location>
</feature>
<keyword evidence="3" id="KW-1185">Reference proteome</keyword>
<evidence type="ECO:0000313" key="3">
    <source>
        <dbReference type="Proteomes" id="UP001500552"/>
    </source>
</evidence>
<accession>A0ABP8LLV9</accession>
<proteinExistence type="predicted"/>
<reference evidence="3" key="1">
    <citation type="journal article" date="2019" name="Int. J. Syst. Evol. Microbiol.">
        <title>The Global Catalogue of Microorganisms (GCM) 10K type strain sequencing project: providing services to taxonomists for standard genome sequencing and annotation.</title>
        <authorList>
            <consortium name="The Broad Institute Genomics Platform"/>
            <consortium name="The Broad Institute Genome Sequencing Center for Infectious Disease"/>
            <person name="Wu L."/>
            <person name="Ma J."/>
        </authorList>
    </citation>
    <scope>NUCLEOTIDE SEQUENCE [LARGE SCALE GENOMIC DNA]</scope>
    <source>
        <strain evidence="3">JCM 17926</strain>
    </source>
</reference>
<dbReference type="EMBL" id="BAABHC010000010">
    <property type="protein sequence ID" value="GAA4431375.1"/>
    <property type="molecule type" value="Genomic_DNA"/>
</dbReference>
<sequence>MKEDNEEGDMTDETTPPPLNEAQPFVPFPRECALKRTFNTTPLLDAVMEEDGPMAVAQSLDDAYATLAEYLASDPNTAGRQYTQMLYDLRRLRNALLQGGGWHRL</sequence>
<organism evidence="2 3">
    <name type="scientific">Pontibacter saemangeumensis</name>
    <dbReference type="NCBI Taxonomy" id="1084525"/>
    <lineage>
        <taxon>Bacteria</taxon>
        <taxon>Pseudomonadati</taxon>
        <taxon>Bacteroidota</taxon>
        <taxon>Cytophagia</taxon>
        <taxon>Cytophagales</taxon>
        <taxon>Hymenobacteraceae</taxon>
        <taxon>Pontibacter</taxon>
    </lineage>
</organism>
<dbReference type="RefSeq" id="WP_345158568.1">
    <property type="nucleotide sequence ID" value="NZ_BAABHC010000010.1"/>
</dbReference>
<evidence type="ECO:0000256" key="1">
    <source>
        <dbReference type="SAM" id="MobiDB-lite"/>
    </source>
</evidence>
<evidence type="ECO:0000313" key="2">
    <source>
        <dbReference type="EMBL" id="GAA4431375.1"/>
    </source>
</evidence>
<name>A0ABP8LLV9_9BACT</name>
<dbReference type="Proteomes" id="UP001500552">
    <property type="component" value="Unassembled WGS sequence"/>
</dbReference>
<protein>
    <submittedName>
        <fullName evidence="2">Uncharacterized protein</fullName>
    </submittedName>
</protein>
<feature type="region of interest" description="Disordered" evidence="1">
    <location>
        <begin position="1"/>
        <end position="25"/>
    </location>
</feature>